<dbReference type="RefSeq" id="WP_144850962.1">
    <property type="nucleotide sequence ID" value="NZ_VNJI01000031.1"/>
</dbReference>
<dbReference type="Proteomes" id="UP000317036">
    <property type="component" value="Unassembled WGS sequence"/>
</dbReference>
<protein>
    <submittedName>
        <fullName evidence="1">Uncharacterized protein</fullName>
    </submittedName>
</protein>
<reference evidence="1 2" key="1">
    <citation type="submission" date="2019-07" db="EMBL/GenBank/DDBJ databases">
        <authorList>
            <person name="Kim J."/>
        </authorList>
    </citation>
    <scope>NUCLEOTIDE SEQUENCE [LARGE SCALE GENOMIC DNA]</scope>
    <source>
        <strain evidence="1 2">JC52</strain>
    </source>
</reference>
<gene>
    <name evidence="1" type="ORF">FPZ49_22000</name>
</gene>
<proteinExistence type="predicted"/>
<dbReference type="InterPro" id="IPR029278">
    <property type="entry name" value="Imm26"/>
</dbReference>
<evidence type="ECO:0000313" key="1">
    <source>
        <dbReference type="EMBL" id="TVY07832.1"/>
    </source>
</evidence>
<accession>A0A559K6R7</accession>
<dbReference type="OrthoDB" id="2662441at2"/>
<dbReference type="EMBL" id="VNJI01000031">
    <property type="protein sequence ID" value="TVY07832.1"/>
    <property type="molecule type" value="Genomic_DNA"/>
</dbReference>
<organism evidence="1 2">
    <name type="scientific">Paenibacillus cremeus</name>
    <dbReference type="NCBI Taxonomy" id="2163881"/>
    <lineage>
        <taxon>Bacteria</taxon>
        <taxon>Bacillati</taxon>
        <taxon>Bacillota</taxon>
        <taxon>Bacilli</taxon>
        <taxon>Bacillales</taxon>
        <taxon>Paenibacillaceae</taxon>
        <taxon>Paenibacillus</taxon>
    </lineage>
</organism>
<sequence>MSKKKKIKPRLGDVFTFKLENGLYCYGQIVAPATPEHFDMLYVLYDYATPELSLASRVVNEPILAIANLVSGDIEYGSWTIIGNELIPADAIVLPDYVLMDESKGGTSVLRYDGTWVRSSSPEELKLASEGSLPNLRTWSTFTGGFEFVAAFRFQSGEWNEFYGKMLFKGSMWDAQANPDGMPLKQFLSKPIAKVEPEELIMIKRGPDLNQPPFFTRVTARERKLYVQEGRVGAKAKYANFNLHEDITESMAIENMEAKLKSDGYEMLEPEEYRTLTVIYPLEGDGKGTADELHRRFRIEKLLGEQLRETNNGDCNGGDISSGEMRILCSVVDPKIGLSTIQKTLILSGDLEHAKITLSE</sequence>
<dbReference type="Pfam" id="PF15428">
    <property type="entry name" value="Imm26"/>
    <property type="match status" value="1"/>
</dbReference>
<evidence type="ECO:0000313" key="2">
    <source>
        <dbReference type="Proteomes" id="UP000317036"/>
    </source>
</evidence>
<dbReference type="AlphaFoldDB" id="A0A559K6R7"/>
<name>A0A559K6R7_9BACL</name>
<comment type="caution">
    <text evidence="1">The sequence shown here is derived from an EMBL/GenBank/DDBJ whole genome shotgun (WGS) entry which is preliminary data.</text>
</comment>
<keyword evidence="2" id="KW-1185">Reference proteome</keyword>